<protein>
    <submittedName>
        <fullName evidence="1">Uncharacterized protein</fullName>
    </submittedName>
</protein>
<organism evidence="1 2">
    <name type="scientific">Teratosphaeria destructans</name>
    <dbReference type="NCBI Taxonomy" id="418781"/>
    <lineage>
        <taxon>Eukaryota</taxon>
        <taxon>Fungi</taxon>
        <taxon>Dikarya</taxon>
        <taxon>Ascomycota</taxon>
        <taxon>Pezizomycotina</taxon>
        <taxon>Dothideomycetes</taxon>
        <taxon>Dothideomycetidae</taxon>
        <taxon>Mycosphaerellales</taxon>
        <taxon>Teratosphaeriaceae</taxon>
        <taxon>Teratosphaeria</taxon>
    </lineage>
</organism>
<name>A0A9W7W4A2_9PEZI</name>
<sequence>MVGTAASAQKWVQDEVAAYRLKQAKLEAWLKRKFPKSTYGRENFKILLVSDSYTFAVPRRLTDAEKDDISDLREEDI</sequence>
<keyword evidence="2" id="KW-1185">Reference proteome</keyword>
<reference evidence="1 2" key="2">
    <citation type="journal article" date="2021" name="Curr. Genet.">
        <title>Genetic response to nitrogen starvation in the aggressive Eucalyptus foliar pathogen Teratosphaeria destructans.</title>
        <authorList>
            <person name="Havenga M."/>
            <person name="Wingfield B.D."/>
            <person name="Wingfield M.J."/>
            <person name="Dreyer L.L."/>
            <person name="Roets F."/>
            <person name="Aylward J."/>
        </authorList>
    </citation>
    <scope>NUCLEOTIDE SEQUENCE [LARGE SCALE GENOMIC DNA]</scope>
    <source>
        <strain evidence="1">CMW44962</strain>
    </source>
</reference>
<accession>A0A9W7W4A2</accession>
<dbReference type="EMBL" id="RIBY02001001">
    <property type="protein sequence ID" value="KAH9834312.1"/>
    <property type="molecule type" value="Genomic_DNA"/>
</dbReference>
<gene>
    <name evidence="1" type="ORF">Tdes44962_MAKER01969</name>
</gene>
<dbReference type="Proteomes" id="UP001138500">
    <property type="component" value="Unassembled WGS sequence"/>
</dbReference>
<reference evidence="1 2" key="1">
    <citation type="journal article" date="2018" name="IMA Fungus">
        <title>IMA Genome-F 10: Nine draft genome sequences of Claviceps purpurea s.lat., including C. arundinis, C. humidiphila, and C. cf. spartinae, pseudomolecules for the pitch canker pathogen Fusarium circinatum, draft genome of Davidsoniella eucalypti, Grosmannia galeiformis, Quambalaria eucalypti, and Teratosphaeria destructans.</title>
        <authorList>
            <person name="Wingfield B.D."/>
            <person name="Liu M."/>
            <person name="Nguyen H.D."/>
            <person name="Lane F.A."/>
            <person name="Morgan S.W."/>
            <person name="De Vos L."/>
            <person name="Wilken P.M."/>
            <person name="Duong T.A."/>
            <person name="Aylward J."/>
            <person name="Coetzee M.P."/>
            <person name="Dadej K."/>
            <person name="De Beer Z.W."/>
            <person name="Findlay W."/>
            <person name="Havenga M."/>
            <person name="Kolarik M."/>
            <person name="Menzies J.G."/>
            <person name="Naidoo K."/>
            <person name="Pochopski O."/>
            <person name="Shoukouhi P."/>
            <person name="Santana Q.C."/>
            <person name="Seifert K.A."/>
            <person name="Soal N."/>
            <person name="Steenkamp E.T."/>
            <person name="Tatham C.T."/>
            <person name="van der Nest M.A."/>
            <person name="Wingfield M.J."/>
        </authorList>
    </citation>
    <scope>NUCLEOTIDE SEQUENCE [LARGE SCALE GENOMIC DNA]</scope>
    <source>
        <strain evidence="1">CMW44962</strain>
    </source>
</reference>
<proteinExistence type="predicted"/>
<evidence type="ECO:0000313" key="1">
    <source>
        <dbReference type="EMBL" id="KAH9834312.1"/>
    </source>
</evidence>
<dbReference type="AlphaFoldDB" id="A0A9W7W4A2"/>
<dbReference type="OrthoDB" id="3941387at2759"/>
<evidence type="ECO:0000313" key="2">
    <source>
        <dbReference type="Proteomes" id="UP001138500"/>
    </source>
</evidence>
<comment type="caution">
    <text evidence="1">The sequence shown here is derived from an EMBL/GenBank/DDBJ whole genome shotgun (WGS) entry which is preliminary data.</text>
</comment>